<dbReference type="EMBL" id="CP055982">
    <property type="protein sequence ID" value="QMS41628.1"/>
    <property type="molecule type" value="Genomic_DNA"/>
</dbReference>
<proteinExistence type="predicted"/>
<geneLocation type="plasmid" evidence="2">
    <name>prhb01-c20_2</name>
</geneLocation>
<gene>
    <name evidence="1" type="ORF">HVV39_27100</name>
</gene>
<dbReference type="RefSeq" id="WP_050939931.1">
    <property type="nucleotide sequence ID" value="NZ_JAFJXV010000138.1"/>
</dbReference>
<organism evidence="1 2">
    <name type="scientific">Escherichia coli</name>
    <dbReference type="NCBI Taxonomy" id="562"/>
    <lineage>
        <taxon>Bacteria</taxon>
        <taxon>Pseudomonadati</taxon>
        <taxon>Pseudomonadota</taxon>
        <taxon>Gammaproteobacteria</taxon>
        <taxon>Enterobacterales</taxon>
        <taxon>Enterobacteriaceae</taxon>
        <taxon>Escherichia</taxon>
    </lineage>
</organism>
<sequence length="118" mass="12721">MKSMFPVCVLGLSVLLSGCGQTEPTEAEINNTLKASFEEANAQISKSAGAVGSKLLESMRMKFISARKISCEKTGSENKYNCTVEIQSEVPMAGVQKATTSLPFIKDGDKWIVVMPVK</sequence>
<evidence type="ECO:0008006" key="3">
    <source>
        <dbReference type="Google" id="ProtNLM"/>
    </source>
</evidence>
<evidence type="ECO:0000313" key="2">
    <source>
        <dbReference type="Proteomes" id="UP000514533"/>
    </source>
</evidence>
<dbReference type="AlphaFoldDB" id="A0A0L1BW71"/>
<keyword evidence="1" id="KW-0614">Plasmid</keyword>
<evidence type="ECO:0000313" key="1">
    <source>
        <dbReference type="EMBL" id="QMS41628.1"/>
    </source>
</evidence>
<protein>
    <recommendedName>
        <fullName evidence="3">Lipoprotein</fullName>
    </recommendedName>
</protein>
<dbReference type="Proteomes" id="UP000514533">
    <property type="component" value="Plasmid pRHB01-C20_2"/>
</dbReference>
<name>A0A0L1BW71_ECOLX</name>
<dbReference type="PROSITE" id="PS51257">
    <property type="entry name" value="PROKAR_LIPOPROTEIN"/>
    <property type="match status" value="1"/>
</dbReference>
<accession>A0A0L1BW71</accession>
<reference evidence="1 2" key="1">
    <citation type="submission" date="2020-06" db="EMBL/GenBank/DDBJ databases">
        <title>REHAB project genomes.</title>
        <authorList>
            <person name="Shaw L.P."/>
        </authorList>
    </citation>
    <scope>NUCLEOTIDE SEQUENCE [LARGE SCALE GENOMIC DNA]</scope>
    <source>
        <strain evidence="1 2">RHB01-C20</strain>
        <plasmid evidence="2">prhb01-c20_2</plasmid>
    </source>
</reference>